<dbReference type="EMBL" id="JBHLZP010000013">
    <property type="protein sequence ID" value="MFB9831250.1"/>
    <property type="molecule type" value="Genomic_DNA"/>
</dbReference>
<dbReference type="Proteomes" id="UP001589627">
    <property type="component" value="Unassembled WGS sequence"/>
</dbReference>
<accession>A0ABV5Y894</accession>
<gene>
    <name evidence="1" type="ORF">ACFFNX_03510</name>
</gene>
<feature type="non-terminal residue" evidence="1">
    <location>
        <position position="1"/>
    </location>
</feature>
<comment type="caution">
    <text evidence="1">The sequence shown here is derived from an EMBL/GenBank/DDBJ whole genome shotgun (WGS) entry which is preliminary data.</text>
</comment>
<sequence length="134" mass="14580">VLAAGWERELPWAAADRRELLRAWIAWARDIAPRTRTSWTGRVTVLRWGSLRLVALPGEPFSATARDIAGRVPGDVIVIGYSDGCPGYLPPVTEFDQGGYEVEEAHRYYGMPAPFAPGAAESLAETAVALASRL</sequence>
<name>A0ABV5Y894_9ACTN</name>
<protein>
    <submittedName>
        <fullName evidence="1">Uncharacterized protein</fullName>
    </submittedName>
</protein>
<reference evidence="1 2" key="1">
    <citation type="submission" date="2024-09" db="EMBL/GenBank/DDBJ databases">
        <authorList>
            <person name="Sun Q."/>
            <person name="Mori K."/>
        </authorList>
    </citation>
    <scope>NUCLEOTIDE SEQUENCE [LARGE SCALE GENOMIC DNA]</scope>
    <source>
        <strain evidence="1 2">TBRC 0563</strain>
    </source>
</reference>
<dbReference type="RefSeq" id="WP_378194963.1">
    <property type="nucleotide sequence ID" value="NZ_JBHLZP010000013.1"/>
</dbReference>
<evidence type="ECO:0000313" key="1">
    <source>
        <dbReference type="EMBL" id="MFB9831250.1"/>
    </source>
</evidence>
<proteinExistence type="predicted"/>
<organism evidence="1 2">
    <name type="scientific">Actinoallomurus acaciae</name>
    <dbReference type="NCBI Taxonomy" id="502577"/>
    <lineage>
        <taxon>Bacteria</taxon>
        <taxon>Bacillati</taxon>
        <taxon>Actinomycetota</taxon>
        <taxon>Actinomycetes</taxon>
        <taxon>Streptosporangiales</taxon>
        <taxon>Thermomonosporaceae</taxon>
        <taxon>Actinoallomurus</taxon>
    </lineage>
</organism>
<evidence type="ECO:0000313" key="2">
    <source>
        <dbReference type="Proteomes" id="UP001589627"/>
    </source>
</evidence>
<keyword evidence="2" id="KW-1185">Reference proteome</keyword>